<name>V6LTR1_9EUKA</name>
<gene>
    <name evidence="1" type="ORF">SS50377_11894</name>
    <name evidence="2" type="ORF">SS50377_22974</name>
</gene>
<accession>V6LTR1</accession>
<sequence>MSQKIFWKFFATAFADHDIQFLRLNLPTAISFLARQSPSIFSIFNQSSDLYRRCAATLQYIDAQSNLRVQPQLSQCFSLKIQLPDLTQSFNLLKSHRPGNILERPALRVAVCTILNVNNELKIKPISNSFYIQISSDFKQFQELPLTAKGNKFAPYSFNSTELLIRSNIIQQYNFLLLEFTALVSNQQICEQKFEVVIAHSTLSLAATNFSDITLPSNQSFLKQLFDEIDEAKIVNQNAILLREMKRNVDFKVNSLDLTEAQRQSVFSWRRINLKVYNFGIFNNIVQQQDQKNFYVKINNCNFEIRNRLSRMPESFICLKNVLNVFDHIIGVVASQRISVERNCDRFSGNQWLIALQFILEYQSPRWVFKKKGIENRNSIGIYCLSFKWNNTYYRNKLSQQVKNIDILPSKFKYKDLLLIGAFTEFLVENEEYLGQGGGVSWNRVGGGWREEWTKWKAR</sequence>
<organism evidence="1">
    <name type="scientific">Spironucleus salmonicida</name>
    <dbReference type="NCBI Taxonomy" id="348837"/>
    <lineage>
        <taxon>Eukaryota</taxon>
        <taxon>Metamonada</taxon>
        <taxon>Diplomonadida</taxon>
        <taxon>Hexamitidae</taxon>
        <taxon>Hexamitinae</taxon>
        <taxon>Spironucleus</taxon>
    </lineage>
</organism>
<keyword evidence="3" id="KW-1185">Reference proteome</keyword>
<dbReference type="AlphaFoldDB" id="V6LTR1"/>
<dbReference type="EMBL" id="AUWU02000003">
    <property type="protein sequence ID" value="KAH0575344.1"/>
    <property type="molecule type" value="Genomic_DNA"/>
</dbReference>
<reference evidence="2" key="2">
    <citation type="submission" date="2020-12" db="EMBL/GenBank/DDBJ databases">
        <title>New Spironucleus salmonicida genome in near-complete chromosomes.</title>
        <authorList>
            <person name="Xu F."/>
            <person name="Kurt Z."/>
            <person name="Jimenez-Gonzalez A."/>
            <person name="Astvaldsson A."/>
            <person name="Andersson J.O."/>
            <person name="Svard S.G."/>
        </authorList>
    </citation>
    <scope>NUCLEOTIDE SEQUENCE</scope>
    <source>
        <strain evidence="2">ATCC 50377</strain>
    </source>
</reference>
<dbReference type="EMBL" id="KI546014">
    <property type="protein sequence ID" value="EST47980.1"/>
    <property type="molecule type" value="Genomic_DNA"/>
</dbReference>
<evidence type="ECO:0000313" key="3">
    <source>
        <dbReference type="Proteomes" id="UP000018208"/>
    </source>
</evidence>
<proteinExistence type="predicted"/>
<reference evidence="1 2" key="1">
    <citation type="journal article" date="2014" name="PLoS Genet.">
        <title>The Genome of Spironucleus salmonicida Highlights a Fish Pathogen Adapted to Fluctuating Environments.</title>
        <authorList>
            <person name="Xu F."/>
            <person name="Jerlstrom-Hultqvist J."/>
            <person name="Einarsson E."/>
            <person name="Astvaldsson A."/>
            <person name="Svard S.G."/>
            <person name="Andersson J.O."/>
        </authorList>
    </citation>
    <scope>NUCLEOTIDE SEQUENCE</scope>
    <source>
        <strain evidence="2">ATCC 50377</strain>
    </source>
</reference>
<protein>
    <submittedName>
        <fullName evidence="1">Uncharacterized protein</fullName>
    </submittedName>
</protein>
<evidence type="ECO:0000313" key="1">
    <source>
        <dbReference type="EMBL" id="EST47980.1"/>
    </source>
</evidence>
<dbReference type="Proteomes" id="UP000018208">
    <property type="component" value="Unassembled WGS sequence"/>
</dbReference>
<dbReference type="VEuPathDB" id="GiardiaDB:SS50377_22974"/>
<evidence type="ECO:0000313" key="2">
    <source>
        <dbReference type="EMBL" id="KAH0575344.1"/>
    </source>
</evidence>